<organism evidence="2 3">
    <name type="scientific">Lactarius akahatsu</name>
    <dbReference type="NCBI Taxonomy" id="416441"/>
    <lineage>
        <taxon>Eukaryota</taxon>
        <taxon>Fungi</taxon>
        <taxon>Dikarya</taxon>
        <taxon>Basidiomycota</taxon>
        <taxon>Agaricomycotina</taxon>
        <taxon>Agaricomycetes</taxon>
        <taxon>Russulales</taxon>
        <taxon>Russulaceae</taxon>
        <taxon>Lactarius</taxon>
    </lineage>
</organism>
<protein>
    <recommendedName>
        <fullName evidence="1">Choline/carnitine acyltransferase domain-containing protein</fullName>
    </recommendedName>
</protein>
<accession>A0AAD4LN26</accession>
<dbReference type="InterPro" id="IPR039551">
    <property type="entry name" value="Cho/carn_acyl_trans"/>
</dbReference>
<dbReference type="Pfam" id="PF00755">
    <property type="entry name" value="Carn_acyltransf"/>
    <property type="match status" value="1"/>
</dbReference>
<comment type="caution">
    <text evidence="2">The sequence shown here is derived from an EMBL/GenBank/DDBJ whole genome shotgun (WGS) entry which is preliminary data.</text>
</comment>
<dbReference type="SUPFAM" id="SSF52777">
    <property type="entry name" value="CoA-dependent acyltransferases"/>
    <property type="match status" value="1"/>
</dbReference>
<dbReference type="Gene3D" id="3.30.559.10">
    <property type="entry name" value="Chloramphenicol acetyltransferase-like domain"/>
    <property type="match status" value="1"/>
</dbReference>
<name>A0AAD4LN26_9AGAM</name>
<gene>
    <name evidence="2" type="ORF">EDB92DRAFT_1943606</name>
</gene>
<dbReference type="Proteomes" id="UP001201163">
    <property type="component" value="Unassembled WGS sequence"/>
</dbReference>
<evidence type="ECO:0000313" key="2">
    <source>
        <dbReference type="EMBL" id="KAH8994905.1"/>
    </source>
</evidence>
<reference evidence="2" key="1">
    <citation type="submission" date="2022-01" db="EMBL/GenBank/DDBJ databases">
        <title>Comparative genomics reveals a dynamic genome evolution in the ectomycorrhizal milk-cap (Lactarius) mushrooms.</title>
        <authorList>
            <consortium name="DOE Joint Genome Institute"/>
            <person name="Lebreton A."/>
            <person name="Tang N."/>
            <person name="Kuo A."/>
            <person name="LaButti K."/>
            <person name="Drula E."/>
            <person name="Barry K."/>
            <person name="Clum A."/>
            <person name="Lipzen A."/>
            <person name="Mousain D."/>
            <person name="Ng V."/>
            <person name="Wang R."/>
            <person name="Wang X."/>
            <person name="Dai Y."/>
            <person name="Henrissat B."/>
            <person name="Grigoriev I.V."/>
            <person name="Guerin-Laguette A."/>
            <person name="Yu F."/>
            <person name="Martin F.M."/>
        </authorList>
    </citation>
    <scope>NUCLEOTIDE SEQUENCE</scope>
    <source>
        <strain evidence="2">QP</strain>
    </source>
</reference>
<evidence type="ECO:0000313" key="3">
    <source>
        <dbReference type="Proteomes" id="UP001201163"/>
    </source>
</evidence>
<evidence type="ECO:0000259" key="1">
    <source>
        <dbReference type="Pfam" id="PF00755"/>
    </source>
</evidence>
<keyword evidence="3" id="KW-1185">Reference proteome</keyword>
<sequence>MPLDALRLARRRRTPVDSRTQESPKFIQQSAFAVSLNSSSLVKTHSRRPTLTYTTFVPQSIPIIDESLIANSDIRVLWFSDYGVERIPSIAGLPPDAYIQVAIQLARY</sequence>
<dbReference type="AlphaFoldDB" id="A0AAD4LN26"/>
<feature type="domain" description="Choline/carnitine acyltransferase" evidence="1">
    <location>
        <begin position="67"/>
        <end position="108"/>
    </location>
</feature>
<proteinExistence type="predicted"/>
<dbReference type="EMBL" id="JAKELL010000013">
    <property type="protein sequence ID" value="KAH8994905.1"/>
    <property type="molecule type" value="Genomic_DNA"/>
</dbReference>
<dbReference type="InterPro" id="IPR023213">
    <property type="entry name" value="CAT-like_dom_sf"/>
</dbReference>